<accession>A0AAX1N3Z9</accession>
<dbReference type="Proteomes" id="UP000678679">
    <property type="component" value="Chromosome 1"/>
</dbReference>
<dbReference type="PANTHER" id="PTHR43841">
    <property type="entry name" value="3-HYDROXYACYL-THIOESTER DEHYDRATASE HTDX-RELATED"/>
    <property type="match status" value="1"/>
</dbReference>
<protein>
    <recommendedName>
        <fullName evidence="1">MaoC-like domain-containing protein</fullName>
    </recommendedName>
</protein>
<keyword evidence="3" id="KW-1185">Reference proteome</keyword>
<dbReference type="Gene3D" id="3.10.129.10">
    <property type="entry name" value="Hotdog Thioesterase"/>
    <property type="match status" value="1"/>
</dbReference>
<reference evidence="2 3" key="1">
    <citation type="submission" date="2021-05" db="EMBL/GenBank/DDBJ databases">
        <title>Comparative genomic studies on the polysaccharide-degrading batcterial strains of the Flammeovirga genus.</title>
        <authorList>
            <person name="Zewei F."/>
            <person name="Zheng Z."/>
            <person name="Yu L."/>
            <person name="Ruyue G."/>
            <person name="Yanhong M."/>
            <person name="Yuanyuan C."/>
            <person name="Jingyan G."/>
            <person name="Wenjun H."/>
        </authorList>
    </citation>
    <scope>NUCLEOTIDE SEQUENCE [LARGE SCALE GENOMIC DNA]</scope>
    <source>
        <strain evidence="2 3">NBRC:100898</strain>
    </source>
</reference>
<evidence type="ECO:0000259" key="1">
    <source>
        <dbReference type="Pfam" id="PF01575"/>
    </source>
</evidence>
<evidence type="ECO:0000313" key="2">
    <source>
        <dbReference type="EMBL" id="QWG00638.1"/>
    </source>
</evidence>
<feature type="domain" description="MaoC-like" evidence="1">
    <location>
        <begin position="178"/>
        <end position="263"/>
    </location>
</feature>
<dbReference type="AlphaFoldDB" id="A0AAX1N3Z9"/>
<dbReference type="PANTHER" id="PTHR43841:SF1">
    <property type="entry name" value="3-HYDROXYACYL-THIOESTER DEHYDRATASE X"/>
    <property type="match status" value="1"/>
</dbReference>
<dbReference type="SUPFAM" id="SSF54637">
    <property type="entry name" value="Thioesterase/thiol ester dehydrase-isomerase"/>
    <property type="match status" value="1"/>
</dbReference>
<name>A0AAX1N3Z9_9BACT</name>
<evidence type="ECO:0000313" key="3">
    <source>
        <dbReference type="Proteomes" id="UP000678679"/>
    </source>
</evidence>
<dbReference type="KEGG" id="fya:KMW28_13355"/>
<dbReference type="InterPro" id="IPR002539">
    <property type="entry name" value="MaoC-like_dom"/>
</dbReference>
<dbReference type="EMBL" id="CP076132">
    <property type="protein sequence ID" value="QWG00638.1"/>
    <property type="molecule type" value="Genomic_DNA"/>
</dbReference>
<dbReference type="InterPro" id="IPR029069">
    <property type="entry name" value="HotDog_dom_sf"/>
</dbReference>
<dbReference type="RefSeq" id="WP_169666132.1">
    <property type="nucleotide sequence ID" value="NZ_CP076132.1"/>
</dbReference>
<sequence length="290" mass="33203">MKKTQFVWEQRKMIGMITRIFFKTIFPFLESSNKKDIPVLEKTLKQPTDKLIEAYSLWSGTDVSKYSDSVPPHMFSQFALHLGMSLLCMVPYKISKIINQGVNLKVYGKLSRDKTLFAKTEIIDITEDNGRARVKQKLYVGHQKEETIIEVTLFSAFIIGKKKKTTTFDRTEIEMTTVGEWSVLEEAGYEFAQLTGDFNPIHWVDFIAQKTPFKKKILHGLGQLAKTFESVEKEKGPIKEIELKFIKPVVLPNNKVEVSISTNYIEKDINKLVLSDTNGKNLSVGHISFI</sequence>
<gene>
    <name evidence="2" type="ORF">KMW28_13355</name>
</gene>
<dbReference type="Pfam" id="PF01575">
    <property type="entry name" value="MaoC_dehydratas"/>
    <property type="match status" value="1"/>
</dbReference>
<proteinExistence type="predicted"/>
<organism evidence="2 3">
    <name type="scientific">Flammeovirga yaeyamensis</name>
    <dbReference type="NCBI Taxonomy" id="367791"/>
    <lineage>
        <taxon>Bacteria</taxon>
        <taxon>Pseudomonadati</taxon>
        <taxon>Bacteroidota</taxon>
        <taxon>Cytophagia</taxon>
        <taxon>Cytophagales</taxon>
        <taxon>Flammeovirgaceae</taxon>
        <taxon>Flammeovirga</taxon>
    </lineage>
</organism>